<name>A0A6A5EDA0_PERFL</name>
<dbReference type="GO" id="GO:0005085">
    <property type="term" value="F:guanyl-nucleotide exchange factor activity"/>
    <property type="evidence" value="ECO:0007669"/>
    <property type="project" value="InterPro"/>
</dbReference>
<evidence type="ECO:0000256" key="1">
    <source>
        <dbReference type="SAM" id="MobiDB-lite"/>
    </source>
</evidence>
<gene>
    <name evidence="2" type="ORF">PFLUV_G00217600</name>
</gene>
<feature type="region of interest" description="Disordered" evidence="1">
    <location>
        <begin position="1"/>
        <end position="58"/>
    </location>
</feature>
<dbReference type="InterPro" id="IPR043537">
    <property type="entry name" value="Tiam1/Tiam2/Sif"/>
</dbReference>
<sequence>MGNTDSHASFVSPAKSPPCSLRLSSCRREEAPSSSSSARSWWRTNQSRSRGRNYLKPQQAAGLPYASWRYEHAPTPGAAPTPRFFTGSTGHSVECTSLQSNASCRGGAGGSPKVLLGKDGSMRVEFTNARGVSVETQGLAGATTAAEPSLRTSKGSSLSSDGSWYDSPWGAAGELADNVFVCAPSSAHAAYYSARTDEMSNGNAVFSAQVDDSVVFNASVLFPSASGENGEFSGAYNTCSSGRTEDSGIGDSVILPADLRDFSSTSLDSVYQNTEQQQQQPAAFPTASDAAAFCCSAPRLDDIIAEEEGGSGVEQRYCSLTLPCRRTEPVGATAGNSRKDFLKSRIRQLSDWTGSLSRKKRRIQEPYGSDSSNGCDLLWSSNPLHAQNQNQGQNQVPAAPWGSFRSLNHNQNQVPAAPWGSFRSLNQNQNQSRSSDAQRQNVYENFMQELETGRTEPSDGEEGEEEMEEEEEEGGDGRLDFLFETDHGAVRRAGWLSFKPLITVNKDRKLELVARRKWKHYWVTLK</sequence>
<feature type="compositionally biased region" description="Low complexity" evidence="1">
    <location>
        <begin position="421"/>
        <end position="441"/>
    </location>
</feature>
<dbReference type="AlphaFoldDB" id="A0A6A5EDA0"/>
<dbReference type="PANTHER" id="PTHR46001:SF5">
    <property type="entry name" value="RHO GUANINE NUCLEOTIDE EXCHANGE FACTOR TIAM2"/>
    <property type="match status" value="1"/>
</dbReference>
<evidence type="ECO:0000313" key="2">
    <source>
        <dbReference type="EMBL" id="KAF1377025.1"/>
    </source>
</evidence>
<dbReference type="Proteomes" id="UP000465112">
    <property type="component" value="Unassembled WGS sequence"/>
</dbReference>
<evidence type="ECO:0000313" key="3">
    <source>
        <dbReference type="Proteomes" id="UP000465112"/>
    </source>
</evidence>
<proteinExistence type="predicted"/>
<comment type="caution">
    <text evidence="2">The sequence shown here is derived from an EMBL/GenBank/DDBJ whole genome shotgun (WGS) entry which is preliminary data.</text>
</comment>
<feature type="compositionally biased region" description="Polar residues" evidence="1">
    <location>
        <begin position="369"/>
        <end position="396"/>
    </location>
</feature>
<feature type="compositionally biased region" description="Acidic residues" evidence="1">
    <location>
        <begin position="458"/>
        <end position="474"/>
    </location>
</feature>
<dbReference type="GO" id="GO:0007264">
    <property type="term" value="P:small GTPase-mediated signal transduction"/>
    <property type="evidence" value="ECO:0007669"/>
    <property type="project" value="InterPro"/>
</dbReference>
<keyword evidence="3" id="KW-1185">Reference proteome</keyword>
<feature type="region of interest" description="Disordered" evidence="1">
    <location>
        <begin position="140"/>
        <end position="162"/>
    </location>
</feature>
<feature type="compositionally biased region" description="Low complexity" evidence="1">
    <location>
        <begin position="149"/>
        <end position="162"/>
    </location>
</feature>
<accession>A0A6A5EDA0</accession>
<reference evidence="2 3" key="1">
    <citation type="submission" date="2019-06" db="EMBL/GenBank/DDBJ databases">
        <title>A chromosome-scale genome assembly of the European perch, Perca fluviatilis.</title>
        <authorList>
            <person name="Roques C."/>
            <person name="Zahm M."/>
            <person name="Cabau C."/>
            <person name="Klopp C."/>
            <person name="Bouchez O."/>
            <person name="Donnadieu C."/>
            <person name="Kuhl H."/>
            <person name="Gislard M."/>
            <person name="Guendouz S."/>
            <person name="Journot L."/>
            <person name="Haffray P."/>
            <person name="Bestin A."/>
            <person name="Morvezen R."/>
            <person name="Feron R."/>
            <person name="Wen M."/>
            <person name="Jouanno E."/>
            <person name="Herpin A."/>
            <person name="Schartl M."/>
            <person name="Postlethwait J."/>
            <person name="Schaerlinger B."/>
            <person name="Chardard D."/>
            <person name="Lecocq T."/>
            <person name="Poncet C."/>
            <person name="Jaffrelo L."/>
            <person name="Lampietro C."/>
            <person name="Guiguen Y."/>
        </authorList>
    </citation>
    <scope>NUCLEOTIDE SEQUENCE [LARGE SCALE GENOMIC DNA]</scope>
    <source>
        <tissue evidence="2">Blood</tissue>
    </source>
</reference>
<dbReference type="PANTHER" id="PTHR46001">
    <property type="entry name" value="TIAM (MAMMALIAN TUMOR INVASION AND METASTASIS FACTOR) HOMOLOG"/>
    <property type="match status" value="1"/>
</dbReference>
<organism evidence="2 3">
    <name type="scientific">Perca fluviatilis</name>
    <name type="common">European perch</name>
    <dbReference type="NCBI Taxonomy" id="8168"/>
    <lineage>
        <taxon>Eukaryota</taxon>
        <taxon>Metazoa</taxon>
        <taxon>Chordata</taxon>
        <taxon>Craniata</taxon>
        <taxon>Vertebrata</taxon>
        <taxon>Euteleostomi</taxon>
        <taxon>Actinopterygii</taxon>
        <taxon>Neopterygii</taxon>
        <taxon>Teleostei</taxon>
        <taxon>Neoteleostei</taxon>
        <taxon>Acanthomorphata</taxon>
        <taxon>Eupercaria</taxon>
        <taxon>Perciformes</taxon>
        <taxon>Percoidei</taxon>
        <taxon>Percidae</taxon>
        <taxon>Percinae</taxon>
        <taxon>Perca</taxon>
    </lineage>
</organism>
<feature type="compositionally biased region" description="Low complexity" evidence="1">
    <location>
        <begin position="32"/>
        <end position="43"/>
    </location>
</feature>
<feature type="region of interest" description="Disordered" evidence="1">
    <location>
        <begin position="355"/>
        <end position="476"/>
    </location>
</feature>
<protein>
    <submittedName>
        <fullName evidence="2">Uncharacterized protein</fullName>
    </submittedName>
</protein>
<feature type="compositionally biased region" description="Polar residues" evidence="1">
    <location>
        <begin position="405"/>
        <end position="414"/>
    </location>
</feature>
<feature type="non-terminal residue" evidence="2">
    <location>
        <position position="526"/>
    </location>
</feature>
<dbReference type="EMBL" id="VHII01000018">
    <property type="protein sequence ID" value="KAF1377025.1"/>
    <property type="molecule type" value="Genomic_DNA"/>
</dbReference>